<comment type="caution">
    <text evidence="1">The sequence shown here is derived from an EMBL/GenBank/DDBJ whole genome shotgun (WGS) entry which is preliminary data.</text>
</comment>
<evidence type="ECO:0000313" key="2">
    <source>
        <dbReference type="Proteomes" id="UP000675379"/>
    </source>
</evidence>
<sequence>MSHTPAEKTYPRSIDISCFNGRKASRIFEEIRTEGTKIVLQQSKPVGVILAPEVYLALLEQLEELNLLVVANERLTHGSPETVSFPEALYRLGLTQDNLVNVPVDLDLRPEK</sequence>
<protein>
    <submittedName>
        <fullName evidence="1">Type II toxin-antitoxin system Phd/YefM family antitoxin</fullName>
    </submittedName>
</protein>
<reference evidence="1" key="1">
    <citation type="submission" date="2021-04" db="EMBL/GenBank/DDBJ databases">
        <title>Proteiniclasticum sedimins sp. nov., an obligate anaerobic bacterium isolated from anaerobic sludge.</title>
        <authorList>
            <person name="Liu J."/>
        </authorList>
    </citation>
    <scope>NUCLEOTIDE SEQUENCE</scope>
    <source>
        <strain evidence="1">BAD-10</strain>
    </source>
</reference>
<evidence type="ECO:0000313" key="1">
    <source>
        <dbReference type="EMBL" id="MBR0575636.1"/>
    </source>
</evidence>
<dbReference type="EMBL" id="JAGSCS010000004">
    <property type="protein sequence ID" value="MBR0575636.1"/>
    <property type="molecule type" value="Genomic_DNA"/>
</dbReference>
<proteinExistence type="predicted"/>
<gene>
    <name evidence="1" type="ORF">KCG48_04690</name>
</gene>
<organism evidence="1 2">
    <name type="scientific">Proteiniclasticum sediminis</name>
    <dbReference type="NCBI Taxonomy" id="2804028"/>
    <lineage>
        <taxon>Bacteria</taxon>
        <taxon>Bacillati</taxon>
        <taxon>Bacillota</taxon>
        <taxon>Clostridia</taxon>
        <taxon>Eubacteriales</taxon>
        <taxon>Clostridiaceae</taxon>
        <taxon>Proteiniclasticum</taxon>
    </lineage>
</organism>
<dbReference type="Proteomes" id="UP000675379">
    <property type="component" value="Unassembled WGS sequence"/>
</dbReference>
<name>A0A941HPP0_9CLOT</name>
<dbReference type="RefSeq" id="WP_211800159.1">
    <property type="nucleotide sequence ID" value="NZ_JAGSCS010000004.1"/>
</dbReference>
<keyword evidence="2" id="KW-1185">Reference proteome</keyword>
<dbReference type="AlphaFoldDB" id="A0A941HPP0"/>
<accession>A0A941HPP0</accession>